<evidence type="ECO:0000256" key="6">
    <source>
        <dbReference type="ARBA" id="ARBA00022840"/>
    </source>
</evidence>
<evidence type="ECO:0000256" key="8">
    <source>
        <dbReference type="ARBA" id="ARBA00048679"/>
    </source>
</evidence>
<dbReference type="AlphaFoldDB" id="A0A0N0RZF2"/>
<comment type="caution">
    <text evidence="10">The sequence shown here is derived from an EMBL/GenBank/DDBJ whole genome shotgun (WGS) entry which is preliminary data.</text>
</comment>
<keyword evidence="3" id="KW-0808">Transferase</keyword>
<dbReference type="InterPro" id="IPR000719">
    <property type="entry name" value="Prot_kinase_dom"/>
</dbReference>
<dbReference type="GO" id="GO:0005737">
    <property type="term" value="C:cytoplasm"/>
    <property type="evidence" value="ECO:0007669"/>
    <property type="project" value="TreeGrafter"/>
</dbReference>
<protein>
    <recommendedName>
        <fullName evidence="1">non-specific serine/threonine protein kinase</fullName>
        <ecNumber evidence="1">2.7.11.1</ecNumber>
    </recommendedName>
</protein>
<feature type="domain" description="Protein kinase" evidence="9">
    <location>
        <begin position="45"/>
        <end position="335"/>
    </location>
</feature>
<evidence type="ECO:0000256" key="4">
    <source>
        <dbReference type="ARBA" id="ARBA00022741"/>
    </source>
</evidence>
<dbReference type="OrthoDB" id="5979581at2759"/>
<keyword evidence="11" id="KW-1185">Reference proteome</keyword>
<gene>
    <name evidence="10" type="ORF">ACN38_g3380</name>
</gene>
<evidence type="ECO:0000259" key="9">
    <source>
        <dbReference type="PROSITE" id="PS50011"/>
    </source>
</evidence>
<dbReference type="Gene3D" id="3.30.200.20">
    <property type="entry name" value="Phosphorylase Kinase, domain 1"/>
    <property type="match status" value="1"/>
</dbReference>
<sequence>MSHNEEYSGGCHSEYNWIDGAESLEKYCPGGFHPIMIGDVLRGQYRIIDKLGFGGYSTVWLALDTCLHCYITVKVGTANSSMQETNILRALASPGHDSIPTPLNEFELNGPNGTHLCYTMIPAQCNLREVSFSRLFPLEVTRGLSGSLILAIAYIHLRGYVHGDIHLRNILVKLPSDFNHLSVEELYEEYGESETVSITRCDGKPLLPNAPSKAVIPLYLGKGAEDFSQSDAHTLLGDFDEAFAPDLETRRGKDCHTPLEMQPPEARFELEAPLSYSADIWGLAIAIWEILDMQPIFCNAFVTADEIVNSISTNRRAWSLTLRLVDALAGAKPIF</sequence>
<dbReference type="EC" id="2.7.11.1" evidence="1"/>
<evidence type="ECO:0000256" key="1">
    <source>
        <dbReference type="ARBA" id="ARBA00012513"/>
    </source>
</evidence>
<evidence type="ECO:0000313" key="10">
    <source>
        <dbReference type="EMBL" id="KOS45653.1"/>
    </source>
</evidence>
<accession>A0A0N0RZF2</accession>
<dbReference type="GO" id="GO:0005634">
    <property type="term" value="C:nucleus"/>
    <property type="evidence" value="ECO:0007669"/>
    <property type="project" value="TreeGrafter"/>
</dbReference>
<dbReference type="InterPro" id="IPR011009">
    <property type="entry name" value="Kinase-like_dom_sf"/>
</dbReference>
<dbReference type="SMART" id="SM00220">
    <property type="entry name" value="S_TKc"/>
    <property type="match status" value="1"/>
</dbReference>
<dbReference type="InterPro" id="IPR051334">
    <property type="entry name" value="SRPK"/>
</dbReference>
<evidence type="ECO:0000256" key="7">
    <source>
        <dbReference type="ARBA" id="ARBA00047899"/>
    </source>
</evidence>
<dbReference type="PROSITE" id="PS50011">
    <property type="entry name" value="PROTEIN_KINASE_DOM"/>
    <property type="match status" value="1"/>
</dbReference>
<proteinExistence type="predicted"/>
<dbReference type="EMBL" id="LHQQ01000040">
    <property type="protein sequence ID" value="KOS45653.1"/>
    <property type="molecule type" value="Genomic_DNA"/>
</dbReference>
<evidence type="ECO:0000313" key="11">
    <source>
        <dbReference type="Proteomes" id="UP000037696"/>
    </source>
</evidence>
<dbReference type="Proteomes" id="UP000037696">
    <property type="component" value="Unassembled WGS sequence"/>
</dbReference>
<dbReference type="SUPFAM" id="SSF56112">
    <property type="entry name" value="Protein kinase-like (PK-like)"/>
    <property type="match status" value="1"/>
</dbReference>
<dbReference type="GO" id="GO:0000245">
    <property type="term" value="P:spliceosomal complex assembly"/>
    <property type="evidence" value="ECO:0007669"/>
    <property type="project" value="TreeGrafter"/>
</dbReference>
<dbReference type="STRING" id="229535.A0A0N0RZF2"/>
<comment type="catalytic activity">
    <reaction evidence="8">
        <text>L-seryl-[protein] + ATP = O-phospho-L-seryl-[protein] + ADP + H(+)</text>
        <dbReference type="Rhea" id="RHEA:17989"/>
        <dbReference type="Rhea" id="RHEA-COMP:9863"/>
        <dbReference type="Rhea" id="RHEA-COMP:11604"/>
        <dbReference type="ChEBI" id="CHEBI:15378"/>
        <dbReference type="ChEBI" id="CHEBI:29999"/>
        <dbReference type="ChEBI" id="CHEBI:30616"/>
        <dbReference type="ChEBI" id="CHEBI:83421"/>
        <dbReference type="ChEBI" id="CHEBI:456216"/>
        <dbReference type="EC" id="2.7.11.1"/>
    </reaction>
</comment>
<dbReference type="GO" id="GO:0004674">
    <property type="term" value="F:protein serine/threonine kinase activity"/>
    <property type="evidence" value="ECO:0007669"/>
    <property type="project" value="UniProtKB-KW"/>
</dbReference>
<dbReference type="PANTHER" id="PTHR47634">
    <property type="entry name" value="PROTEIN KINASE DOMAIN-CONTAINING PROTEIN-RELATED"/>
    <property type="match status" value="1"/>
</dbReference>
<keyword evidence="4" id="KW-0547">Nucleotide-binding</keyword>
<keyword evidence="2" id="KW-0723">Serine/threonine-protein kinase</keyword>
<evidence type="ECO:0000256" key="5">
    <source>
        <dbReference type="ARBA" id="ARBA00022777"/>
    </source>
</evidence>
<evidence type="ECO:0000256" key="2">
    <source>
        <dbReference type="ARBA" id="ARBA00022527"/>
    </source>
</evidence>
<keyword evidence="5" id="KW-0418">Kinase</keyword>
<comment type="catalytic activity">
    <reaction evidence="7">
        <text>L-threonyl-[protein] + ATP = O-phospho-L-threonyl-[protein] + ADP + H(+)</text>
        <dbReference type="Rhea" id="RHEA:46608"/>
        <dbReference type="Rhea" id="RHEA-COMP:11060"/>
        <dbReference type="Rhea" id="RHEA-COMP:11605"/>
        <dbReference type="ChEBI" id="CHEBI:15378"/>
        <dbReference type="ChEBI" id="CHEBI:30013"/>
        <dbReference type="ChEBI" id="CHEBI:30616"/>
        <dbReference type="ChEBI" id="CHEBI:61977"/>
        <dbReference type="ChEBI" id="CHEBI:456216"/>
        <dbReference type="EC" id="2.7.11.1"/>
    </reaction>
</comment>
<reference evidence="10 11" key="1">
    <citation type="submission" date="2015-08" db="EMBL/GenBank/DDBJ databases">
        <title>Genome sequencing of Penicillium nordicum.</title>
        <authorList>
            <person name="Nguyen H.D."/>
            <person name="Seifert K.A."/>
        </authorList>
    </citation>
    <scope>NUCLEOTIDE SEQUENCE [LARGE SCALE GENOMIC DNA]</scope>
    <source>
        <strain evidence="10 11">DAOMC 185683</strain>
    </source>
</reference>
<evidence type="ECO:0000256" key="3">
    <source>
        <dbReference type="ARBA" id="ARBA00022679"/>
    </source>
</evidence>
<dbReference type="Gene3D" id="1.10.510.10">
    <property type="entry name" value="Transferase(Phosphotransferase) domain 1"/>
    <property type="match status" value="1"/>
</dbReference>
<dbReference type="PANTHER" id="PTHR47634:SF9">
    <property type="entry name" value="PROTEIN KINASE DOMAIN-CONTAINING PROTEIN-RELATED"/>
    <property type="match status" value="1"/>
</dbReference>
<keyword evidence="6" id="KW-0067">ATP-binding</keyword>
<dbReference type="GO" id="GO:0050684">
    <property type="term" value="P:regulation of mRNA processing"/>
    <property type="evidence" value="ECO:0007669"/>
    <property type="project" value="TreeGrafter"/>
</dbReference>
<name>A0A0N0RZF2_9EURO</name>
<organism evidence="10 11">
    <name type="scientific">Penicillium nordicum</name>
    <dbReference type="NCBI Taxonomy" id="229535"/>
    <lineage>
        <taxon>Eukaryota</taxon>
        <taxon>Fungi</taxon>
        <taxon>Dikarya</taxon>
        <taxon>Ascomycota</taxon>
        <taxon>Pezizomycotina</taxon>
        <taxon>Eurotiomycetes</taxon>
        <taxon>Eurotiomycetidae</taxon>
        <taxon>Eurotiales</taxon>
        <taxon>Aspergillaceae</taxon>
        <taxon>Penicillium</taxon>
    </lineage>
</organism>
<dbReference type="GO" id="GO:0005524">
    <property type="term" value="F:ATP binding"/>
    <property type="evidence" value="ECO:0007669"/>
    <property type="project" value="UniProtKB-KW"/>
</dbReference>